<dbReference type="PANTHER" id="PTHR23359">
    <property type="entry name" value="NUCLEOTIDE KINASE"/>
    <property type="match status" value="1"/>
</dbReference>
<dbReference type="InterPro" id="IPR007862">
    <property type="entry name" value="Adenylate_kinase_lid-dom"/>
</dbReference>
<dbReference type="InterPro" id="IPR000850">
    <property type="entry name" value="Adenylat/UMP-CMP_kin"/>
</dbReference>
<evidence type="ECO:0000256" key="6">
    <source>
        <dbReference type="RuleBase" id="RU003330"/>
    </source>
</evidence>
<keyword evidence="4 5" id="KW-0418">Kinase</keyword>
<organism evidence="9 10">
    <name type="scientific">Mariprofundus micogutta</name>
    <dbReference type="NCBI Taxonomy" id="1921010"/>
    <lineage>
        <taxon>Bacteria</taxon>
        <taxon>Pseudomonadati</taxon>
        <taxon>Pseudomonadota</taxon>
        <taxon>Candidatius Mariprofundia</taxon>
        <taxon>Mariprofundales</taxon>
        <taxon>Mariprofundaceae</taxon>
        <taxon>Mariprofundus</taxon>
    </lineage>
</organism>
<dbReference type="NCBIfam" id="NF001380">
    <property type="entry name" value="PRK00279.1-2"/>
    <property type="match status" value="1"/>
</dbReference>
<keyword evidence="2 5" id="KW-0545">Nucleotide biosynthesis</keyword>
<dbReference type="NCBIfam" id="TIGR01351">
    <property type="entry name" value="adk"/>
    <property type="match status" value="1"/>
</dbReference>
<dbReference type="PROSITE" id="PS00113">
    <property type="entry name" value="ADENYLATE_KINASE"/>
    <property type="match status" value="1"/>
</dbReference>
<evidence type="ECO:0000256" key="1">
    <source>
        <dbReference type="ARBA" id="ARBA00022679"/>
    </source>
</evidence>
<evidence type="ECO:0000259" key="8">
    <source>
        <dbReference type="Pfam" id="PF05191"/>
    </source>
</evidence>
<dbReference type="EC" id="2.7.4.3" evidence="5 7"/>
<keyword evidence="1 5" id="KW-0808">Transferase</keyword>
<feature type="binding site" evidence="5">
    <location>
        <position position="129"/>
    </location>
    <ligand>
        <name>Zn(2+)</name>
        <dbReference type="ChEBI" id="CHEBI:29105"/>
        <note>structural</note>
    </ligand>
</feature>
<feature type="region of interest" description="LID" evidence="5">
    <location>
        <begin position="125"/>
        <end position="162"/>
    </location>
</feature>
<feature type="binding site" evidence="5">
    <location>
        <position position="91"/>
    </location>
    <ligand>
        <name>AMP</name>
        <dbReference type="ChEBI" id="CHEBI:456215"/>
    </ligand>
</feature>
<dbReference type="Pfam" id="PF05191">
    <property type="entry name" value="ADK_lid"/>
    <property type="match status" value="1"/>
</dbReference>
<dbReference type="GO" id="GO:0044209">
    <property type="term" value="P:AMP salvage"/>
    <property type="evidence" value="ECO:0007669"/>
    <property type="project" value="UniProtKB-UniRule"/>
</dbReference>
<evidence type="ECO:0000256" key="5">
    <source>
        <dbReference type="HAMAP-Rule" id="MF_00235"/>
    </source>
</evidence>
<evidence type="ECO:0000256" key="2">
    <source>
        <dbReference type="ARBA" id="ARBA00022727"/>
    </source>
</evidence>
<comment type="caution">
    <text evidence="5">Lacks conserved residue(s) required for the propagation of feature annotation.</text>
</comment>
<dbReference type="HAMAP" id="MF_00235">
    <property type="entry name" value="Adenylate_kinase_Adk"/>
    <property type="match status" value="1"/>
</dbReference>
<dbReference type="FunFam" id="3.40.50.300:FF:000106">
    <property type="entry name" value="Adenylate kinase mitochondrial"/>
    <property type="match status" value="1"/>
</dbReference>
<evidence type="ECO:0000256" key="7">
    <source>
        <dbReference type="RuleBase" id="RU003331"/>
    </source>
</evidence>
<dbReference type="PRINTS" id="PR00094">
    <property type="entry name" value="ADENYLTKNASE"/>
</dbReference>
<dbReference type="CDD" id="cd01428">
    <property type="entry name" value="ADK"/>
    <property type="match status" value="1"/>
</dbReference>
<dbReference type="Pfam" id="PF00406">
    <property type="entry name" value="ADK"/>
    <property type="match status" value="1"/>
</dbReference>
<dbReference type="AlphaFoldDB" id="A0A1L8CR30"/>
<feature type="domain" description="Adenylate kinase active site lid" evidence="8">
    <location>
        <begin position="126"/>
        <end position="161"/>
    </location>
</feature>
<comment type="pathway">
    <text evidence="5">Purine metabolism; AMP biosynthesis via salvage pathway; AMP from ADP: step 1/1.</text>
</comment>
<feature type="binding site" evidence="5">
    <location>
        <position position="159"/>
    </location>
    <ligand>
        <name>AMP</name>
        <dbReference type="ChEBI" id="CHEBI:456215"/>
    </ligand>
</feature>
<keyword evidence="3 5" id="KW-0547">Nucleotide-binding</keyword>
<keyword evidence="5" id="KW-0479">Metal-binding</keyword>
<feature type="binding site" evidence="5">
    <location>
        <begin position="57"/>
        <end position="59"/>
    </location>
    <ligand>
        <name>AMP</name>
        <dbReference type="ChEBI" id="CHEBI:456215"/>
    </ligand>
</feature>
<feature type="binding site" evidence="5">
    <location>
        <position position="36"/>
    </location>
    <ligand>
        <name>AMP</name>
        <dbReference type="ChEBI" id="CHEBI:456215"/>
    </ligand>
</feature>
<accession>A0A1L8CR30</accession>
<keyword evidence="5 7" id="KW-0067">ATP-binding</keyword>
<evidence type="ECO:0000313" key="9">
    <source>
        <dbReference type="EMBL" id="GAV21385.1"/>
    </source>
</evidence>
<feature type="binding site" evidence="5">
    <location>
        <position position="126"/>
    </location>
    <ligand>
        <name>ATP</name>
        <dbReference type="ChEBI" id="CHEBI:30616"/>
    </ligand>
</feature>
<feature type="binding site" evidence="5">
    <location>
        <position position="132"/>
    </location>
    <ligand>
        <name>Zn(2+)</name>
        <dbReference type="ChEBI" id="CHEBI:29105"/>
        <note>structural</note>
    </ligand>
</feature>
<gene>
    <name evidence="5" type="primary">adk</name>
    <name evidence="9" type="ORF">MMIC_P2369</name>
</gene>
<dbReference type="InterPro" id="IPR027417">
    <property type="entry name" value="P-loop_NTPase"/>
</dbReference>
<dbReference type="InterPro" id="IPR006259">
    <property type="entry name" value="Adenyl_kin_sub"/>
</dbReference>
<keyword evidence="10" id="KW-1185">Reference proteome</keyword>
<dbReference type="InterPro" id="IPR036193">
    <property type="entry name" value="ADK_active_lid_dom_sf"/>
</dbReference>
<comment type="catalytic activity">
    <reaction evidence="5 7">
        <text>AMP + ATP = 2 ADP</text>
        <dbReference type="Rhea" id="RHEA:12973"/>
        <dbReference type="ChEBI" id="CHEBI:30616"/>
        <dbReference type="ChEBI" id="CHEBI:456215"/>
        <dbReference type="ChEBI" id="CHEBI:456216"/>
        <dbReference type="EC" id="2.7.4.3"/>
    </reaction>
</comment>
<dbReference type="GO" id="GO:0004017">
    <property type="term" value="F:AMP kinase activity"/>
    <property type="evidence" value="ECO:0007669"/>
    <property type="project" value="UniProtKB-UniRule"/>
</dbReference>
<evidence type="ECO:0000313" key="10">
    <source>
        <dbReference type="Proteomes" id="UP000231632"/>
    </source>
</evidence>
<feature type="binding site" evidence="5">
    <location>
        <position position="149"/>
    </location>
    <ligand>
        <name>Zn(2+)</name>
        <dbReference type="ChEBI" id="CHEBI:29105"/>
        <note>structural</note>
    </ligand>
</feature>
<dbReference type="OrthoDB" id="5292055at2"/>
<dbReference type="SUPFAM" id="SSF57774">
    <property type="entry name" value="Microbial and mitochondrial ADK, insert 'zinc finger' domain"/>
    <property type="match status" value="1"/>
</dbReference>
<dbReference type="NCBIfam" id="NF001381">
    <property type="entry name" value="PRK00279.1-3"/>
    <property type="match status" value="1"/>
</dbReference>
<keyword evidence="5" id="KW-0963">Cytoplasm</keyword>
<reference evidence="9 10" key="1">
    <citation type="journal article" date="2017" name="Arch. Microbiol.">
        <title>Mariprofundus micogutta sp. nov., a novel iron-oxidizing zetaproteobacterium isolated from a deep-sea hydrothermal field at the Bayonnaise knoll of the Izu-Ogasawara arc, and a description of Mariprofundales ord. nov. and Zetaproteobacteria classis nov.</title>
        <authorList>
            <person name="Makita H."/>
            <person name="Tanaka E."/>
            <person name="Mitsunobu S."/>
            <person name="Miyazaki M."/>
            <person name="Nunoura T."/>
            <person name="Uematsu K."/>
            <person name="Takaki Y."/>
            <person name="Nishi S."/>
            <person name="Shimamura S."/>
            <person name="Takai K."/>
        </authorList>
    </citation>
    <scope>NUCLEOTIDE SEQUENCE [LARGE SCALE GENOMIC DNA]</scope>
    <source>
        <strain evidence="9 10">ET2</strain>
    </source>
</reference>
<comment type="subunit">
    <text evidence="5 7">Monomer.</text>
</comment>
<feature type="binding site" evidence="5">
    <location>
        <position position="170"/>
    </location>
    <ligand>
        <name>AMP</name>
        <dbReference type="ChEBI" id="CHEBI:456215"/>
    </ligand>
</feature>
<dbReference type="Proteomes" id="UP000231632">
    <property type="component" value="Unassembled WGS sequence"/>
</dbReference>
<dbReference type="UniPathway" id="UPA00588">
    <property type="reaction ID" value="UER00649"/>
</dbReference>
<comment type="domain">
    <text evidence="5">Consists of three domains, a large central CORE domain and two small peripheral domains, NMPbind and LID, which undergo movements during catalysis. The LID domain closes over the site of phosphoryl transfer upon ATP binding. Assembling and dissambling the active center during each catalytic cycle provides an effective means to prevent ATP hydrolysis. Some bacteria have evolved a zinc-coordinating structure that stabilizes the LID domain.</text>
</comment>
<name>A0A1L8CR30_9PROT</name>
<protein>
    <recommendedName>
        <fullName evidence="5 7">Adenylate kinase</fullName>
        <shortName evidence="5">AK</shortName>
        <ecNumber evidence="5 7">2.7.4.3</ecNumber>
    </recommendedName>
    <alternativeName>
        <fullName evidence="5">ATP-AMP transphosphorylase</fullName>
    </alternativeName>
    <alternativeName>
        <fullName evidence="5">ATP:AMP phosphotransferase</fullName>
    </alternativeName>
    <alternativeName>
        <fullName evidence="5">Adenylate monophosphate kinase</fullName>
    </alternativeName>
</protein>
<dbReference type="GO" id="GO:0005524">
    <property type="term" value="F:ATP binding"/>
    <property type="evidence" value="ECO:0007669"/>
    <property type="project" value="UniProtKB-UniRule"/>
</dbReference>
<sequence>MNLILFGPPGVGKGTQGEKLAAEAGIAHLAMGDILRAAVRNGTDAGLKAKVFMEAGKLVPDEVVVAMIEDRIAEDESKGFLLDGFPRNVAQAVALDEMLAKHGLSVDHTVFMDAPEKNLLDRLCGRLICKACGFGFHRQYSPPQNSGLCDRCGGELYQREDDREEVIAHRLEVYREQTEPLLGYYQDKDGFSKLDASGEMAAVYTALKQVVKIQHG</sequence>
<dbReference type="Gene3D" id="3.40.50.300">
    <property type="entry name" value="P-loop containing nucleotide triphosphate hydrolases"/>
    <property type="match status" value="1"/>
</dbReference>
<comment type="caution">
    <text evidence="9">The sequence shown here is derived from an EMBL/GenBank/DDBJ whole genome shotgun (WGS) entry which is preliminary data.</text>
</comment>
<dbReference type="STRING" id="1921010.MMIC_P2369"/>
<comment type="function">
    <text evidence="5">Catalyzes the reversible transfer of the terminal phosphate group between ATP and AMP. Plays an important role in cellular energy homeostasis and in adenine nucleotide metabolism.</text>
</comment>
<dbReference type="GO" id="GO:0005737">
    <property type="term" value="C:cytoplasm"/>
    <property type="evidence" value="ECO:0007669"/>
    <property type="project" value="UniProtKB-SubCell"/>
</dbReference>
<feature type="region of interest" description="NMP" evidence="5">
    <location>
        <begin position="30"/>
        <end position="59"/>
    </location>
</feature>
<proteinExistence type="inferred from homology"/>
<feature type="binding site" evidence="5">
    <location>
        <position position="198"/>
    </location>
    <ligand>
        <name>ATP</name>
        <dbReference type="ChEBI" id="CHEBI:30616"/>
    </ligand>
</feature>
<comment type="subcellular location">
    <subcellularLocation>
        <location evidence="5 7">Cytoplasm</location>
    </subcellularLocation>
</comment>
<evidence type="ECO:0000256" key="4">
    <source>
        <dbReference type="ARBA" id="ARBA00022777"/>
    </source>
</evidence>
<dbReference type="NCBIfam" id="NF011100">
    <property type="entry name" value="PRK14527.1"/>
    <property type="match status" value="1"/>
</dbReference>
<keyword evidence="5" id="KW-0862">Zinc</keyword>
<feature type="binding site" evidence="5">
    <location>
        <position position="152"/>
    </location>
    <ligand>
        <name>Zn(2+)</name>
        <dbReference type="ChEBI" id="CHEBI:29105"/>
        <note>structural</note>
    </ligand>
</feature>
<dbReference type="SUPFAM" id="SSF52540">
    <property type="entry name" value="P-loop containing nucleoside triphosphate hydrolases"/>
    <property type="match status" value="1"/>
</dbReference>
<dbReference type="GO" id="GO:0008270">
    <property type="term" value="F:zinc ion binding"/>
    <property type="evidence" value="ECO:0007669"/>
    <property type="project" value="UniProtKB-UniRule"/>
</dbReference>
<dbReference type="RefSeq" id="WP_072660679.1">
    <property type="nucleotide sequence ID" value="NZ_BDFD01000030.1"/>
</dbReference>
<dbReference type="InterPro" id="IPR033690">
    <property type="entry name" value="Adenylat_kinase_CS"/>
</dbReference>
<comment type="similarity">
    <text evidence="5 6">Belongs to the adenylate kinase family.</text>
</comment>
<dbReference type="EMBL" id="BDFD01000030">
    <property type="protein sequence ID" value="GAV21385.1"/>
    <property type="molecule type" value="Genomic_DNA"/>
</dbReference>
<feature type="binding site" evidence="5">
    <location>
        <begin position="10"/>
        <end position="15"/>
    </location>
    <ligand>
        <name>ATP</name>
        <dbReference type="ChEBI" id="CHEBI:30616"/>
    </ligand>
</feature>
<evidence type="ECO:0000256" key="3">
    <source>
        <dbReference type="ARBA" id="ARBA00022741"/>
    </source>
</evidence>
<feature type="binding site" evidence="5">
    <location>
        <begin position="84"/>
        <end position="87"/>
    </location>
    <ligand>
        <name>AMP</name>
        <dbReference type="ChEBI" id="CHEBI:456215"/>
    </ligand>
</feature>